<dbReference type="GO" id="GO:0046513">
    <property type="term" value="P:ceramide biosynthetic process"/>
    <property type="evidence" value="ECO:0007669"/>
    <property type="project" value="InterPro"/>
</dbReference>
<comment type="catalytic activity">
    <reaction evidence="10">
        <text>sphinganine + octadecanoyl-CoA = N-(octadecanoyl)-sphinganine + CoA + H(+)</text>
        <dbReference type="Rhea" id="RHEA:36547"/>
        <dbReference type="ChEBI" id="CHEBI:15378"/>
        <dbReference type="ChEBI" id="CHEBI:57287"/>
        <dbReference type="ChEBI" id="CHEBI:57394"/>
        <dbReference type="ChEBI" id="CHEBI:57817"/>
        <dbReference type="ChEBI" id="CHEBI:67033"/>
    </reaction>
    <physiologicalReaction direction="left-to-right" evidence="10">
        <dbReference type="Rhea" id="RHEA:36548"/>
    </physiologicalReaction>
</comment>
<evidence type="ECO:0000259" key="16">
    <source>
        <dbReference type="PROSITE" id="PS50922"/>
    </source>
</evidence>
<evidence type="ECO:0000256" key="3">
    <source>
        <dbReference type="ARBA" id="ARBA00004991"/>
    </source>
</evidence>
<dbReference type="EMBL" id="CABIJS010000222">
    <property type="protein sequence ID" value="VUZ46724.1"/>
    <property type="molecule type" value="Genomic_DNA"/>
</dbReference>
<dbReference type="Proteomes" id="UP000321570">
    <property type="component" value="Unassembled WGS sequence"/>
</dbReference>
<feature type="transmembrane region" description="Helical" evidence="14">
    <location>
        <begin position="124"/>
        <end position="147"/>
    </location>
</feature>
<organism evidence="17 18">
    <name type="scientific">Hymenolepis diminuta</name>
    <name type="common">Rat tapeworm</name>
    <dbReference type="NCBI Taxonomy" id="6216"/>
    <lineage>
        <taxon>Eukaryota</taxon>
        <taxon>Metazoa</taxon>
        <taxon>Spiralia</taxon>
        <taxon>Lophotrochozoa</taxon>
        <taxon>Platyhelminthes</taxon>
        <taxon>Cestoda</taxon>
        <taxon>Eucestoda</taxon>
        <taxon>Cyclophyllidea</taxon>
        <taxon>Hymenolepididae</taxon>
        <taxon>Hymenolepis</taxon>
    </lineage>
</organism>
<dbReference type="InterPro" id="IPR016439">
    <property type="entry name" value="Lag1/Lac1-like"/>
</dbReference>
<feature type="transmembrane region" description="Helical" evidence="14">
    <location>
        <begin position="294"/>
        <end position="314"/>
    </location>
</feature>
<evidence type="ECO:0000256" key="13">
    <source>
        <dbReference type="RuleBase" id="RU000682"/>
    </source>
</evidence>
<keyword evidence="5 12" id="KW-0812">Transmembrane</keyword>
<dbReference type="Pfam" id="PF03798">
    <property type="entry name" value="TRAM_LAG1_CLN8"/>
    <property type="match status" value="1"/>
</dbReference>
<evidence type="ECO:0000313" key="17">
    <source>
        <dbReference type="EMBL" id="VUZ46724.1"/>
    </source>
</evidence>
<dbReference type="PANTHER" id="PTHR12560">
    <property type="entry name" value="LONGEVITY ASSURANCE FACTOR 1 LAG1"/>
    <property type="match status" value="1"/>
</dbReference>
<comment type="subcellular location">
    <subcellularLocation>
        <location evidence="1">Endoplasmic reticulum membrane</location>
        <topology evidence="1">Multi-pass membrane protein</topology>
    </subcellularLocation>
    <subcellularLocation>
        <location evidence="11 13">Nucleus</location>
    </subcellularLocation>
</comment>
<evidence type="ECO:0000313" key="18">
    <source>
        <dbReference type="Proteomes" id="UP000321570"/>
    </source>
</evidence>
<dbReference type="GO" id="GO:0005789">
    <property type="term" value="C:endoplasmic reticulum membrane"/>
    <property type="evidence" value="ECO:0007669"/>
    <property type="project" value="UniProtKB-SubCell"/>
</dbReference>
<comment type="pathway">
    <text evidence="3">Sphingolipid metabolism.</text>
</comment>
<feature type="transmembrane region" description="Helical" evidence="14">
    <location>
        <begin position="174"/>
        <end position="194"/>
    </location>
</feature>
<keyword evidence="9 12" id="KW-0472">Membrane</keyword>
<feature type="transmembrane region" description="Helical" evidence="14">
    <location>
        <begin position="253"/>
        <end position="274"/>
    </location>
</feature>
<keyword evidence="11 13" id="KW-0539">Nucleus</keyword>
<dbReference type="Gene3D" id="1.10.10.60">
    <property type="entry name" value="Homeodomain-like"/>
    <property type="match status" value="1"/>
</dbReference>
<dbReference type="InterPro" id="IPR006634">
    <property type="entry name" value="TLC-dom"/>
</dbReference>
<proteinExistence type="predicted"/>
<evidence type="ECO:0000256" key="9">
    <source>
        <dbReference type="ARBA" id="ARBA00023136"/>
    </source>
</evidence>
<dbReference type="InterPro" id="IPR001356">
    <property type="entry name" value="HD"/>
</dbReference>
<dbReference type="SMART" id="SM00724">
    <property type="entry name" value="TLC"/>
    <property type="match status" value="1"/>
</dbReference>
<keyword evidence="8" id="KW-0443">Lipid metabolism</keyword>
<gene>
    <name evidence="17" type="ORF">WMSIL1_LOCUS6387</name>
</gene>
<reference evidence="17 18" key="1">
    <citation type="submission" date="2019-07" db="EMBL/GenBank/DDBJ databases">
        <authorList>
            <person name="Jastrzebski P J."/>
            <person name="Paukszto L."/>
            <person name="Jastrzebski P J."/>
        </authorList>
    </citation>
    <scope>NUCLEOTIDE SEQUENCE [LARGE SCALE GENOMIC DNA]</scope>
    <source>
        <strain evidence="17 18">WMS-il1</strain>
    </source>
</reference>
<dbReference type="SUPFAM" id="SSF46689">
    <property type="entry name" value="Homeodomain-like"/>
    <property type="match status" value="1"/>
</dbReference>
<keyword evidence="4" id="KW-0808">Transferase</keyword>
<evidence type="ECO:0000256" key="14">
    <source>
        <dbReference type="SAM" id="Phobius"/>
    </source>
</evidence>
<keyword evidence="11 13" id="KW-0238">DNA-binding</keyword>
<feature type="DNA-binding region" description="Homeobox" evidence="11">
    <location>
        <begin position="82"/>
        <end position="124"/>
    </location>
</feature>
<evidence type="ECO:0000256" key="10">
    <source>
        <dbReference type="ARBA" id="ARBA00049036"/>
    </source>
</evidence>
<dbReference type="PROSITE" id="PS50071">
    <property type="entry name" value="HOMEOBOX_2"/>
    <property type="match status" value="1"/>
</dbReference>
<dbReference type="InterPro" id="IPR009057">
    <property type="entry name" value="Homeodomain-like_sf"/>
</dbReference>
<evidence type="ECO:0000256" key="11">
    <source>
        <dbReference type="PROSITE-ProRule" id="PRU00108"/>
    </source>
</evidence>
<dbReference type="AlphaFoldDB" id="A0A564YJK0"/>
<keyword evidence="7 14" id="KW-1133">Transmembrane helix</keyword>
<evidence type="ECO:0000256" key="5">
    <source>
        <dbReference type="ARBA" id="ARBA00022692"/>
    </source>
</evidence>
<protein>
    <recommendedName>
        <fullName evidence="19">TLC domain-containing protein</fullName>
    </recommendedName>
</protein>
<dbReference type="GO" id="GO:0050291">
    <property type="term" value="F:sphingosine N-acyltransferase activity"/>
    <property type="evidence" value="ECO:0007669"/>
    <property type="project" value="InterPro"/>
</dbReference>
<evidence type="ECO:0000256" key="12">
    <source>
        <dbReference type="PROSITE-ProRule" id="PRU00205"/>
    </source>
</evidence>
<keyword evidence="11 13" id="KW-0371">Homeobox</keyword>
<comment type="pathway">
    <text evidence="2">Lipid metabolism; sphingolipid metabolism.</text>
</comment>
<dbReference type="GO" id="GO:0005634">
    <property type="term" value="C:nucleus"/>
    <property type="evidence" value="ECO:0007669"/>
    <property type="project" value="UniProtKB-SubCell"/>
</dbReference>
<accession>A0A564YJK0</accession>
<dbReference type="PANTHER" id="PTHR12560:SF0">
    <property type="entry name" value="LD18904P"/>
    <property type="match status" value="1"/>
</dbReference>
<evidence type="ECO:0000256" key="8">
    <source>
        <dbReference type="ARBA" id="ARBA00023098"/>
    </source>
</evidence>
<sequence length="361" mass="42987">MTLGITKNFNFWSEQFWLPVNQTWEGVKTPIFTDFQYGIFASIVLSIMRIFLCNYVFTPLGLSNGLRYDHAKQVPYNPKFEEYYLTNKRPSSSDIKSLSKKLDMSEVKVSNWFRMKRNSAKFPIIVKFVESGWKFSFYYCIFCYGIYCLHREPFLYDTTYFFRDYPHHDISQCIFWYYTIELSYYVTEFMWIFVEVKRKDFAVMLSHHVFTVTLIVFSFLTNYFRIGSVIMLIHDASDFWLEAAKMFRYVGKFWSCMFCFTTFILVWIITRLYYFPVRIMSSIVFVAPEQIGYYPALNGFLIFLCGLQMLHIFWTIQIIRTAMKPFTTGQLSSDARSDSEMSELESEHPNGVHMNGNAKKF</sequence>
<name>A0A564YJK0_HYMDI</name>
<evidence type="ECO:0008006" key="19">
    <source>
        <dbReference type="Google" id="ProtNLM"/>
    </source>
</evidence>
<evidence type="ECO:0000256" key="1">
    <source>
        <dbReference type="ARBA" id="ARBA00004477"/>
    </source>
</evidence>
<keyword evidence="6" id="KW-0256">Endoplasmic reticulum</keyword>
<dbReference type="PROSITE" id="PS50922">
    <property type="entry name" value="TLC"/>
    <property type="match status" value="1"/>
</dbReference>
<evidence type="ECO:0000256" key="2">
    <source>
        <dbReference type="ARBA" id="ARBA00004760"/>
    </source>
</evidence>
<dbReference type="Pfam" id="PF00046">
    <property type="entry name" value="Homeodomain"/>
    <property type="match status" value="1"/>
</dbReference>
<feature type="transmembrane region" description="Helical" evidence="14">
    <location>
        <begin position="35"/>
        <end position="57"/>
    </location>
</feature>
<dbReference type="SMART" id="SM00389">
    <property type="entry name" value="HOX"/>
    <property type="match status" value="1"/>
</dbReference>
<evidence type="ECO:0000256" key="4">
    <source>
        <dbReference type="ARBA" id="ARBA00022679"/>
    </source>
</evidence>
<feature type="domain" description="TLC" evidence="16">
    <location>
        <begin position="126"/>
        <end position="327"/>
    </location>
</feature>
<evidence type="ECO:0000259" key="15">
    <source>
        <dbReference type="PROSITE" id="PS50071"/>
    </source>
</evidence>
<dbReference type="UniPathway" id="UPA00222"/>
<keyword evidence="18" id="KW-1185">Reference proteome</keyword>
<dbReference type="GO" id="GO:0003677">
    <property type="term" value="F:DNA binding"/>
    <property type="evidence" value="ECO:0007669"/>
    <property type="project" value="UniProtKB-UniRule"/>
</dbReference>
<dbReference type="FunFam" id="1.10.10.60:FF:000020">
    <property type="entry name" value="Ceramide synthase 5"/>
    <property type="match status" value="1"/>
</dbReference>
<feature type="domain" description="Homeobox" evidence="15">
    <location>
        <begin position="80"/>
        <end position="123"/>
    </location>
</feature>
<evidence type="ECO:0000256" key="7">
    <source>
        <dbReference type="ARBA" id="ARBA00022989"/>
    </source>
</evidence>
<dbReference type="PIRSF" id="PIRSF005225">
    <property type="entry name" value="LAG1_LAC1"/>
    <property type="match status" value="1"/>
</dbReference>
<evidence type="ECO:0000256" key="6">
    <source>
        <dbReference type="ARBA" id="ARBA00022824"/>
    </source>
</evidence>